<feature type="transmembrane region" description="Helical" evidence="1">
    <location>
        <begin position="97"/>
        <end position="113"/>
    </location>
</feature>
<feature type="transmembrane region" description="Helical" evidence="1">
    <location>
        <begin position="6"/>
        <end position="30"/>
    </location>
</feature>
<evidence type="ECO:0000256" key="1">
    <source>
        <dbReference type="SAM" id="Phobius"/>
    </source>
</evidence>
<reference evidence="2 3" key="1">
    <citation type="submission" date="2018-10" db="EMBL/GenBank/DDBJ databases">
        <title>Genomic Encyclopedia of Archaeal and Bacterial Type Strains, Phase II (KMG-II): from individual species to whole genera.</title>
        <authorList>
            <person name="Goeker M."/>
        </authorList>
    </citation>
    <scope>NUCLEOTIDE SEQUENCE [LARGE SCALE GENOMIC DNA]</scope>
    <source>
        <strain evidence="2 3">DSM 19839</strain>
    </source>
</reference>
<name>A0A495PXN9_9FLAO</name>
<keyword evidence="3" id="KW-1185">Reference proteome</keyword>
<accession>A0A495PXN9</accession>
<keyword evidence="1" id="KW-0472">Membrane</keyword>
<keyword evidence="1" id="KW-1133">Transmembrane helix</keyword>
<organism evidence="2 3">
    <name type="scientific">Gillisia mitskevichiae</name>
    <dbReference type="NCBI Taxonomy" id="270921"/>
    <lineage>
        <taxon>Bacteria</taxon>
        <taxon>Pseudomonadati</taxon>
        <taxon>Bacteroidota</taxon>
        <taxon>Flavobacteriia</taxon>
        <taxon>Flavobacteriales</taxon>
        <taxon>Flavobacteriaceae</taxon>
        <taxon>Gillisia</taxon>
    </lineage>
</organism>
<sequence>MMRKTFVYMLLTIRVVFLFGINFCEAFWNFVSKPSKLLLRTSVVAVILLSSHNFELYAQNKGPNCDPGERFCRGECMPARECRQGVPPPPGLPIDSKLPYLIIAGLGLGIYFLKSKKTA</sequence>
<protein>
    <submittedName>
        <fullName evidence="2">Uncharacterized protein</fullName>
    </submittedName>
</protein>
<proteinExistence type="predicted"/>
<evidence type="ECO:0000313" key="2">
    <source>
        <dbReference type="EMBL" id="RKS55347.1"/>
    </source>
</evidence>
<evidence type="ECO:0000313" key="3">
    <source>
        <dbReference type="Proteomes" id="UP000276282"/>
    </source>
</evidence>
<dbReference type="RefSeq" id="WP_147405606.1">
    <property type="nucleotide sequence ID" value="NZ_RBLG01000001.1"/>
</dbReference>
<gene>
    <name evidence="2" type="ORF">BC962_0307</name>
</gene>
<dbReference type="AlphaFoldDB" id="A0A495PXN9"/>
<comment type="caution">
    <text evidence="2">The sequence shown here is derived from an EMBL/GenBank/DDBJ whole genome shotgun (WGS) entry which is preliminary data.</text>
</comment>
<dbReference type="Proteomes" id="UP000276282">
    <property type="component" value="Unassembled WGS sequence"/>
</dbReference>
<keyword evidence="1" id="KW-0812">Transmembrane</keyword>
<dbReference type="EMBL" id="RBLG01000001">
    <property type="protein sequence ID" value="RKS55347.1"/>
    <property type="molecule type" value="Genomic_DNA"/>
</dbReference>
<dbReference type="OrthoDB" id="1446427at2"/>